<dbReference type="InterPro" id="IPR055487">
    <property type="entry name" value="DUF7059"/>
</dbReference>
<comment type="caution">
    <text evidence="2">The sequence shown here is derived from an EMBL/GenBank/DDBJ whole genome shotgun (WGS) entry which is preliminary data.</text>
</comment>
<sequence>MTIATPEVRALRADLAAAPFTLASALGVWGDAAGQALHRGNRIPARRAVAAARTGGRLPAPAALAALFVLGDPVDADDLRAALPTLGIEGAARLGLVEEDGDRVRPAVDLRPYGFIDAHGVGEWWIASDLGELATGGALDEDHVLGWAAPPRRSAA</sequence>
<dbReference type="Pfam" id="PF23186">
    <property type="entry name" value="DUF7059"/>
    <property type="match status" value="1"/>
</dbReference>
<dbReference type="EMBL" id="MDHJ01000001">
    <property type="protein sequence ID" value="OUE09971.1"/>
    <property type="molecule type" value="Genomic_DNA"/>
</dbReference>
<evidence type="ECO:0000259" key="1">
    <source>
        <dbReference type="Pfam" id="PF23186"/>
    </source>
</evidence>
<proteinExistence type="predicted"/>
<dbReference type="AlphaFoldDB" id="A0A251XWT1"/>
<evidence type="ECO:0000313" key="2">
    <source>
        <dbReference type="EMBL" id="OUE09971.1"/>
    </source>
</evidence>
<evidence type="ECO:0000313" key="3">
    <source>
        <dbReference type="Proteomes" id="UP000195106"/>
    </source>
</evidence>
<accession>A0A251XWT1</accession>
<protein>
    <recommendedName>
        <fullName evidence="1">DUF7059 domain-containing protein</fullName>
    </recommendedName>
</protein>
<feature type="domain" description="DUF7059" evidence="1">
    <location>
        <begin position="17"/>
        <end position="106"/>
    </location>
</feature>
<dbReference type="Proteomes" id="UP000195106">
    <property type="component" value="Unassembled WGS sequence"/>
</dbReference>
<organism evidence="2 3">
    <name type="scientific">Clavibacter michiganensis</name>
    <dbReference type="NCBI Taxonomy" id="28447"/>
    <lineage>
        <taxon>Bacteria</taxon>
        <taxon>Bacillati</taxon>
        <taxon>Actinomycetota</taxon>
        <taxon>Actinomycetes</taxon>
        <taxon>Micrococcales</taxon>
        <taxon>Microbacteriaceae</taxon>
        <taxon>Clavibacter</taxon>
    </lineage>
</organism>
<name>A0A251XWT1_9MICO</name>
<gene>
    <name evidence="2" type="ORF">CMsap09_13565</name>
</gene>
<reference evidence="2 3" key="1">
    <citation type="submission" date="2016-08" db="EMBL/GenBank/DDBJ databases">
        <title>Genome sequence of Clavibacter michiganensis spp. strain CASJ009.</title>
        <authorList>
            <person name="Thapa S.P."/>
            <person name="Coaker G."/>
        </authorList>
    </citation>
    <scope>NUCLEOTIDE SEQUENCE [LARGE SCALE GENOMIC DNA]</scope>
    <source>
        <strain evidence="2">CASJ009</strain>
    </source>
</reference>